<dbReference type="EMBL" id="SEYY01003501">
    <property type="protein sequence ID" value="KAB7504244.1"/>
    <property type="molecule type" value="Genomic_DNA"/>
</dbReference>
<dbReference type="Proteomes" id="UP000326759">
    <property type="component" value="Unassembled WGS sequence"/>
</dbReference>
<protein>
    <submittedName>
        <fullName evidence="1">Protein brambleberry</fullName>
    </submittedName>
</protein>
<keyword evidence="2" id="KW-1185">Reference proteome</keyword>
<proteinExistence type="predicted"/>
<dbReference type="AlphaFoldDB" id="A0A5N5TC60"/>
<evidence type="ECO:0000313" key="2">
    <source>
        <dbReference type="Proteomes" id="UP000326759"/>
    </source>
</evidence>
<evidence type="ECO:0000313" key="1">
    <source>
        <dbReference type="EMBL" id="KAB7504244.1"/>
    </source>
</evidence>
<comment type="caution">
    <text evidence="1">The sequence shown here is derived from an EMBL/GenBank/DDBJ whole genome shotgun (WGS) entry which is preliminary data.</text>
</comment>
<organism evidence="1 2">
    <name type="scientific">Armadillidium nasatum</name>
    <dbReference type="NCBI Taxonomy" id="96803"/>
    <lineage>
        <taxon>Eukaryota</taxon>
        <taxon>Metazoa</taxon>
        <taxon>Ecdysozoa</taxon>
        <taxon>Arthropoda</taxon>
        <taxon>Crustacea</taxon>
        <taxon>Multicrustacea</taxon>
        <taxon>Malacostraca</taxon>
        <taxon>Eumalacostraca</taxon>
        <taxon>Peracarida</taxon>
        <taxon>Isopoda</taxon>
        <taxon>Oniscidea</taxon>
        <taxon>Crinocheta</taxon>
        <taxon>Armadillidiidae</taxon>
        <taxon>Armadillidium</taxon>
    </lineage>
</organism>
<reference evidence="1 2" key="1">
    <citation type="journal article" date="2019" name="PLoS Biol.">
        <title>Sex chromosomes control vertical transmission of feminizing Wolbachia symbionts in an isopod.</title>
        <authorList>
            <person name="Becking T."/>
            <person name="Chebbi M.A."/>
            <person name="Giraud I."/>
            <person name="Moumen B."/>
            <person name="Laverre T."/>
            <person name="Caubet Y."/>
            <person name="Peccoud J."/>
            <person name="Gilbert C."/>
            <person name="Cordaux R."/>
        </authorList>
    </citation>
    <scope>NUCLEOTIDE SEQUENCE [LARGE SCALE GENOMIC DNA]</scope>
    <source>
        <strain evidence="1">ANa2</strain>
        <tissue evidence="1">Whole body excluding digestive tract and cuticle</tissue>
    </source>
</reference>
<name>A0A5N5TC60_9CRUS</name>
<sequence length="211" mass="24302">MILEKQQEELSSAQVGIRNFVSSNIRDLTREKRLIASGQKELAQITLAIKKKLEDAQQQLQYQGEGQRNTHQKILKDLSDIQDSASRVWGQIDESTKAILHNHEQTVAQYSRLMNDLQKMNSTVHHLMDILLKMRVKIEEKFSWISSLVGDTVNLSTIGAVRIYGWRKTNFQKSENAIWDSKSNIPSLQKLEFSSCEEYEGDDTSENRYEA</sequence>
<feature type="non-terminal residue" evidence="1">
    <location>
        <position position="211"/>
    </location>
</feature>
<accession>A0A5N5TC60</accession>
<dbReference type="OrthoDB" id="5978806at2759"/>
<gene>
    <name evidence="1" type="primary">bmb_1</name>
    <name evidence="1" type="ORF">Anas_08466</name>
</gene>